<evidence type="ECO:0000313" key="3">
    <source>
        <dbReference type="EMBL" id="WEW57046.1"/>
    </source>
</evidence>
<reference evidence="3" key="1">
    <citation type="submission" date="2023-03" db="EMBL/GenBank/DDBJ databases">
        <title>Emydomyces testavorans Genome Sequence.</title>
        <authorList>
            <person name="Hoyer L."/>
        </authorList>
    </citation>
    <scope>NUCLEOTIDE SEQUENCE</scope>
    <source>
        <strain evidence="3">16-2883</strain>
    </source>
</reference>
<dbReference type="PANTHER" id="PTHR43147:SF2">
    <property type="entry name" value="NADP-DEPENDENT OXIDOREDUCTASE DOMAIN-CONTAINING PROTEIN"/>
    <property type="match status" value="1"/>
</dbReference>
<evidence type="ECO:0000259" key="2">
    <source>
        <dbReference type="Pfam" id="PF00248"/>
    </source>
</evidence>
<accession>A0AAF0DEC4</accession>
<keyword evidence="1" id="KW-0560">Oxidoreductase</keyword>
<feature type="domain" description="NADP-dependent oxidoreductase" evidence="2">
    <location>
        <begin position="222"/>
        <end position="310"/>
    </location>
</feature>
<dbReference type="EMBL" id="CP120628">
    <property type="protein sequence ID" value="WEW57046.1"/>
    <property type="molecule type" value="Genomic_DNA"/>
</dbReference>
<protein>
    <recommendedName>
        <fullName evidence="2">NADP-dependent oxidoreductase domain-containing protein</fullName>
    </recommendedName>
</protein>
<dbReference type="Proteomes" id="UP001219355">
    <property type="component" value="Chromosome 2"/>
</dbReference>
<dbReference type="InterPro" id="IPR036812">
    <property type="entry name" value="NAD(P)_OxRdtase_dom_sf"/>
</dbReference>
<dbReference type="Pfam" id="PF00248">
    <property type="entry name" value="Aldo_ket_red"/>
    <property type="match status" value="2"/>
</dbReference>
<dbReference type="PANTHER" id="PTHR43147">
    <property type="entry name" value="PROTEIN TAS"/>
    <property type="match status" value="1"/>
</dbReference>
<gene>
    <name evidence="3" type="ORF">PRK78_002505</name>
</gene>
<evidence type="ECO:0000256" key="1">
    <source>
        <dbReference type="ARBA" id="ARBA00023002"/>
    </source>
</evidence>
<dbReference type="InterPro" id="IPR023210">
    <property type="entry name" value="NADP_OxRdtase_dom"/>
</dbReference>
<name>A0AAF0DEC4_9EURO</name>
<dbReference type="GO" id="GO:0016491">
    <property type="term" value="F:oxidoreductase activity"/>
    <property type="evidence" value="ECO:0007669"/>
    <property type="project" value="UniProtKB-KW"/>
</dbReference>
<dbReference type="AlphaFoldDB" id="A0AAF0DEC4"/>
<dbReference type="SUPFAM" id="SSF51430">
    <property type="entry name" value="NAD(P)-linked oxidoreductase"/>
    <property type="match status" value="1"/>
</dbReference>
<proteinExistence type="predicted"/>
<sequence length="334" mass="37410">MPAFDCGEQEASRATQRETFKIGHYSVPRLFVGLWQLSSPAWGSAPRSRIMAEFQKYVDAGFTAFDMADHYGDAELLFGRFRSSYPGPKSIFCATKYCVFAPIPQTEEVVHEAVSQRLRNIKSETVDLLQYHWQHIMQADPRVTNLGLCNFDTKRMKEVLEAGINIVTNQVQCGGFLAEKWLGKPAPEAFSEAMTPSLRKVTSLPPSLPPYLPSLPSRPPTKTPIIQYLEMITIWGGWPLFQTLLSTLSTIAAKHSASISTVAVRWVLDFPYVGAVLVGARMGVSQHMEENLAVYGWSLDEEDREKIEDVLAMSRRDDVFADMGDCGSEYRVGK</sequence>
<keyword evidence="4" id="KW-1185">Reference proteome</keyword>
<evidence type="ECO:0000313" key="4">
    <source>
        <dbReference type="Proteomes" id="UP001219355"/>
    </source>
</evidence>
<feature type="domain" description="NADP-dependent oxidoreductase" evidence="2">
    <location>
        <begin position="30"/>
        <end position="173"/>
    </location>
</feature>
<dbReference type="Gene3D" id="3.20.20.100">
    <property type="entry name" value="NADP-dependent oxidoreductase domain"/>
    <property type="match status" value="1"/>
</dbReference>
<organism evidence="3 4">
    <name type="scientific">Emydomyces testavorans</name>
    <dbReference type="NCBI Taxonomy" id="2070801"/>
    <lineage>
        <taxon>Eukaryota</taxon>
        <taxon>Fungi</taxon>
        <taxon>Dikarya</taxon>
        <taxon>Ascomycota</taxon>
        <taxon>Pezizomycotina</taxon>
        <taxon>Eurotiomycetes</taxon>
        <taxon>Eurotiomycetidae</taxon>
        <taxon>Onygenales</taxon>
        <taxon>Nannizziopsiaceae</taxon>
        <taxon>Emydomyces</taxon>
    </lineage>
</organism>